<protein>
    <recommendedName>
        <fullName evidence="1">CHK kinase-like domain-containing protein</fullName>
    </recommendedName>
</protein>
<evidence type="ECO:0000259" key="1">
    <source>
        <dbReference type="SMART" id="SM00587"/>
    </source>
</evidence>
<organism evidence="2">
    <name type="scientific">Scylla olivacea</name>
    <name type="common">Orange mud crab</name>
    <name type="synonym">Cancer olivacea</name>
    <dbReference type="NCBI Taxonomy" id="85551"/>
    <lineage>
        <taxon>Eukaryota</taxon>
        <taxon>Metazoa</taxon>
        <taxon>Ecdysozoa</taxon>
        <taxon>Arthropoda</taxon>
        <taxon>Crustacea</taxon>
        <taxon>Multicrustacea</taxon>
        <taxon>Malacostraca</taxon>
        <taxon>Eumalacostraca</taxon>
        <taxon>Eucarida</taxon>
        <taxon>Decapoda</taxon>
        <taxon>Pleocyemata</taxon>
        <taxon>Brachyura</taxon>
        <taxon>Eubrachyura</taxon>
        <taxon>Portunoidea</taxon>
        <taxon>Portunidae</taxon>
        <taxon>Portuninae</taxon>
        <taxon>Scylla</taxon>
    </lineage>
</organism>
<dbReference type="SMART" id="SM00587">
    <property type="entry name" value="CHK"/>
    <property type="match status" value="1"/>
</dbReference>
<dbReference type="SUPFAM" id="SSF56112">
    <property type="entry name" value="Protein kinase-like (PK-like)"/>
    <property type="match status" value="1"/>
</dbReference>
<reference evidence="2" key="1">
    <citation type="submission" date="2015-09" db="EMBL/GenBank/DDBJ databases">
        <title>Scylla olivacea transcriptome.</title>
        <authorList>
            <person name="Ikhwanuddin M."/>
        </authorList>
    </citation>
    <scope>NUCLEOTIDE SEQUENCE</scope>
</reference>
<accession>A0A0P4W9V9</accession>
<dbReference type="Gene3D" id="3.90.1200.10">
    <property type="match status" value="1"/>
</dbReference>
<name>A0A0P4W9V9_SCYOL</name>
<evidence type="ECO:0000313" key="2">
    <source>
        <dbReference type="EMBL" id="JAI57522.1"/>
    </source>
</evidence>
<dbReference type="AlphaFoldDB" id="A0A0P4W9V9"/>
<dbReference type="Pfam" id="PF02958">
    <property type="entry name" value="EcKL"/>
    <property type="match status" value="1"/>
</dbReference>
<dbReference type="PANTHER" id="PTHR11012">
    <property type="entry name" value="PROTEIN KINASE-LIKE DOMAIN-CONTAINING"/>
    <property type="match status" value="1"/>
</dbReference>
<dbReference type="PANTHER" id="PTHR11012:SF30">
    <property type="entry name" value="PROTEIN KINASE-LIKE DOMAIN-CONTAINING"/>
    <property type="match status" value="1"/>
</dbReference>
<dbReference type="InterPro" id="IPR011009">
    <property type="entry name" value="Kinase-like_dom_sf"/>
</dbReference>
<dbReference type="InterPro" id="IPR015897">
    <property type="entry name" value="CHK_kinase-like"/>
</dbReference>
<proteinExistence type="predicted"/>
<feature type="domain" description="CHK kinase-like" evidence="1">
    <location>
        <begin position="137"/>
        <end position="313"/>
    </location>
</feature>
<dbReference type="EMBL" id="GDRN01106857">
    <property type="protein sequence ID" value="JAI57522.1"/>
    <property type="molecule type" value="Transcribed_RNA"/>
</dbReference>
<sequence>MEHSSITPLSSPAEITHAWLEQVLRHKLGSSLKLTSWSMKLPETRNGYMSEVCFIQVCFSTREETPEDKRSLFAKFMPCYEKTLLDIMKNCHLAEREVEFYKHTFSKEFREFCDASGLHHPVPEVYWAGLEDSKITIILQDLCSDGFRLIAPAEGNSLKQIKCVLATVAVIHGSGIATIQKQGKRAWDISLDISYFKNYVVDGINKQIKIFEGTPTVNTLKALLPLTSHLFSVEEKHPFLKSIIHGDLWTANVMFSQDDQDACIFDWQFACVGNIVSDITTLLLMSAEVSCYTEHLTEILECYWKSFEQSLQKNGVTVDVSFQDLVCNVELTWMYGYSFVCASLPGLLKTNITEDRVRAVVQFLEKREVFKNFLSQRNK</sequence>
<dbReference type="InterPro" id="IPR004119">
    <property type="entry name" value="EcKL"/>
</dbReference>